<evidence type="ECO:0000256" key="8">
    <source>
        <dbReference type="ARBA" id="ARBA00022598"/>
    </source>
</evidence>
<evidence type="ECO:0000256" key="1">
    <source>
        <dbReference type="ARBA" id="ARBA00002734"/>
    </source>
</evidence>
<evidence type="ECO:0000259" key="20">
    <source>
        <dbReference type="Pfam" id="PF08245"/>
    </source>
</evidence>
<evidence type="ECO:0000256" key="5">
    <source>
        <dbReference type="ARBA" id="ARBA00012212"/>
    </source>
</evidence>
<dbReference type="AlphaFoldDB" id="A0A5Q2N0K9"/>
<evidence type="ECO:0000256" key="2">
    <source>
        <dbReference type="ARBA" id="ARBA00004496"/>
    </source>
</evidence>
<dbReference type="EMBL" id="CP045875">
    <property type="protein sequence ID" value="QGG47851.1"/>
    <property type="molecule type" value="Genomic_DNA"/>
</dbReference>
<evidence type="ECO:0000313" key="21">
    <source>
        <dbReference type="EMBL" id="QGG47851.1"/>
    </source>
</evidence>
<feature type="binding site" evidence="17">
    <location>
        <begin position="117"/>
        <end position="123"/>
    </location>
    <ligand>
        <name>ATP</name>
        <dbReference type="ChEBI" id="CHEBI:30616"/>
    </ligand>
</feature>
<keyword evidence="17 18" id="KW-0131">Cell cycle</keyword>
<keyword evidence="17 18" id="KW-0132">Cell division</keyword>
<comment type="function">
    <text evidence="1 17 18">Cell wall formation. Catalyzes the addition of glutamate to the nucleotide precursor UDP-N-acetylmuramoyl-L-alanine (UMA).</text>
</comment>
<proteinExistence type="inferred from homology"/>
<keyword evidence="7 17" id="KW-0963">Cytoplasm</keyword>
<keyword evidence="11 17" id="KW-0133">Cell shape</keyword>
<dbReference type="Pfam" id="PF21799">
    <property type="entry name" value="MurD-like_N"/>
    <property type="match status" value="1"/>
</dbReference>
<keyword evidence="9 17" id="KW-0547">Nucleotide-binding</keyword>
<protein>
    <recommendedName>
        <fullName evidence="6 17">UDP-N-acetylmuramoylalanine--D-glutamate ligase</fullName>
        <ecNumber evidence="5 17">6.3.2.9</ecNumber>
    </recommendedName>
    <alternativeName>
        <fullName evidence="15 17">D-glutamic acid-adding enzyme</fullName>
    </alternativeName>
    <alternativeName>
        <fullName evidence="14 17">UDP-N-acetylmuramoyl-L-alanyl-D-glutamate synthetase</fullName>
    </alternativeName>
</protein>
<dbReference type="UniPathway" id="UPA00219"/>
<keyword evidence="10 17" id="KW-0067">ATP-binding</keyword>
<evidence type="ECO:0000256" key="14">
    <source>
        <dbReference type="ARBA" id="ARBA00030398"/>
    </source>
</evidence>
<comment type="catalytic activity">
    <reaction evidence="16 17 18">
        <text>UDP-N-acetyl-alpha-D-muramoyl-L-alanine + D-glutamate + ATP = UDP-N-acetyl-alpha-D-muramoyl-L-alanyl-D-glutamate + ADP + phosphate + H(+)</text>
        <dbReference type="Rhea" id="RHEA:16429"/>
        <dbReference type="ChEBI" id="CHEBI:15378"/>
        <dbReference type="ChEBI" id="CHEBI:29986"/>
        <dbReference type="ChEBI" id="CHEBI:30616"/>
        <dbReference type="ChEBI" id="CHEBI:43474"/>
        <dbReference type="ChEBI" id="CHEBI:83898"/>
        <dbReference type="ChEBI" id="CHEBI:83900"/>
        <dbReference type="ChEBI" id="CHEBI:456216"/>
        <dbReference type="EC" id="6.3.2.9"/>
    </reaction>
</comment>
<keyword evidence="22" id="KW-1185">Reference proteome</keyword>
<dbReference type="InterPro" id="IPR013221">
    <property type="entry name" value="Mur_ligase_cen"/>
</dbReference>
<name>A0A5Q2N0K9_9FIRM</name>
<evidence type="ECO:0000256" key="9">
    <source>
        <dbReference type="ARBA" id="ARBA00022741"/>
    </source>
</evidence>
<dbReference type="PANTHER" id="PTHR43692:SF1">
    <property type="entry name" value="UDP-N-ACETYLMURAMOYLALANINE--D-GLUTAMATE LIGASE"/>
    <property type="match status" value="1"/>
</dbReference>
<evidence type="ECO:0000256" key="15">
    <source>
        <dbReference type="ARBA" id="ARBA00032324"/>
    </source>
</evidence>
<dbReference type="InterPro" id="IPR036615">
    <property type="entry name" value="Mur_ligase_C_dom_sf"/>
</dbReference>
<accession>A0A5Q2N0K9</accession>
<comment type="similarity">
    <text evidence="4 17">Belongs to the MurCDEF family.</text>
</comment>
<dbReference type="EC" id="6.3.2.9" evidence="5 17"/>
<evidence type="ECO:0000256" key="6">
    <source>
        <dbReference type="ARBA" id="ARBA00015655"/>
    </source>
</evidence>
<dbReference type="GO" id="GO:0005524">
    <property type="term" value="F:ATP binding"/>
    <property type="evidence" value="ECO:0007669"/>
    <property type="project" value="UniProtKB-UniRule"/>
</dbReference>
<evidence type="ECO:0000256" key="7">
    <source>
        <dbReference type="ARBA" id="ARBA00022490"/>
    </source>
</evidence>
<organism evidence="21 22">
    <name type="scientific">Heliorestis convoluta</name>
    <dbReference type="NCBI Taxonomy" id="356322"/>
    <lineage>
        <taxon>Bacteria</taxon>
        <taxon>Bacillati</taxon>
        <taxon>Bacillota</taxon>
        <taxon>Clostridia</taxon>
        <taxon>Eubacteriales</taxon>
        <taxon>Heliobacteriaceae</taxon>
        <taxon>Heliorestis</taxon>
    </lineage>
</organism>
<dbReference type="SUPFAM" id="SSF51984">
    <property type="entry name" value="MurCD N-terminal domain"/>
    <property type="match status" value="1"/>
</dbReference>
<evidence type="ECO:0000259" key="19">
    <source>
        <dbReference type="Pfam" id="PF02875"/>
    </source>
</evidence>
<dbReference type="PANTHER" id="PTHR43692">
    <property type="entry name" value="UDP-N-ACETYLMURAMOYLALANINE--D-GLUTAMATE LIGASE"/>
    <property type="match status" value="1"/>
</dbReference>
<sequence>MIDLQPCNNKVLVVGAGKSGIAAARALAKKGAQVTLCDTKPQEKIVVPDDFATMSIQIYGGGYPSLLEHSFQEVVMSPGVPLTVPPAQEAMAQGISITGELELAFRLSPAPFIAITGTNGKTTTTSLMGAILEEANWEPLVGGNIGSPLIEAVQDLSANHWVVAEVSSFQLETVENFHPKVAMILNITPDHLDRHSTMENYGAIKSRIFARQDDGDITILNGDDPLVAPMMKLCAGQVYTFSSKRKVERGTYYDGEKIYFVSTAGTIPLVAVKDLQILGLHNIENAMAASTAALALGIAPSVVAEALKKFHPVEHRMEPVGTVNGVTYVNDSKGTNPDAAIKAIESYEQPVILIAGGKNKGSDFSQLAEVIQKKAKAVILVGQAAGAIEKALRAQGYQAIVTVETFDETVQEAVKIAQQGDIVLLSPACASWDMFSSYEERGRLFKKLVQSL</sequence>
<dbReference type="Gene3D" id="3.90.190.20">
    <property type="entry name" value="Mur ligase, C-terminal domain"/>
    <property type="match status" value="1"/>
</dbReference>
<gene>
    <name evidence="17 21" type="primary">murD</name>
    <name evidence="21" type="ORF">FTV88_1753</name>
</gene>
<evidence type="ECO:0000256" key="13">
    <source>
        <dbReference type="ARBA" id="ARBA00023316"/>
    </source>
</evidence>
<evidence type="ECO:0000256" key="10">
    <source>
        <dbReference type="ARBA" id="ARBA00022840"/>
    </source>
</evidence>
<dbReference type="GO" id="GO:0051301">
    <property type="term" value="P:cell division"/>
    <property type="evidence" value="ECO:0007669"/>
    <property type="project" value="UniProtKB-KW"/>
</dbReference>
<evidence type="ECO:0000256" key="17">
    <source>
        <dbReference type="HAMAP-Rule" id="MF_00639"/>
    </source>
</evidence>
<keyword evidence="8 17" id="KW-0436">Ligase</keyword>
<dbReference type="GO" id="GO:0009252">
    <property type="term" value="P:peptidoglycan biosynthetic process"/>
    <property type="evidence" value="ECO:0007669"/>
    <property type="project" value="UniProtKB-UniRule"/>
</dbReference>
<dbReference type="RefSeq" id="WP_243137055.1">
    <property type="nucleotide sequence ID" value="NZ_CP045875.1"/>
</dbReference>
<dbReference type="InterPro" id="IPR036565">
    <property type="entry name" value="Mur-like_cat_sf"/>
</dbReference>
<comment type="subcellular location">
    <subcellularLocation>
        <location evidence="2 17 18">Cytoplasm</location>
    </subcellularLocation>
</comment>
<reference evidence="22" key="1">
    <citation type="submission" date="2019-11" db="EMBL/GenBank/DDBJ databases">
        <title>Genome sequence of Heliorestis convoluta strain HH, an alkaliphilic and minimalistic phototrophic bacterium from a soda lake in Egypt.</title>
        <authorList>
            <person name="Dewey E.D."/>
            <person name="Stokes L.M."/>
            <person name="Burchell B.M."/>
            <person name="Shaffer K.N."/>
            <person name="Huntington A.M."/>
            <person name="Baker J.M."/>
            <person name="Nadendla S."/>
            <person name="Giglio M.G."/>
            <person name="Touchman J.W."/>
            <person name="Blankenship R.E."/>
            <person name="Madigan M.T."/>
            <person name="Sattley W.M."/>
        </authorList>
    </citation>
    <scope>NUCLEOTIDE SEQUENCE [LARGE SCALE GENOMIC DNA]</scope>
    <source>
        <strain evidence="22">HH</strain>
    </source>
</reference>
<dbReference type="GO" id="GO:0008764">
    <property type="term" value="F:UDP-N-acetylmuramoylalanine-D-glutamate ligase activity"/>
    <property type="evidence" value="ECO:0007669"/>
    <property type="project" value="UniProtKB-UniRule"/>
</dbReference>
<dbReference type="Gene3D" id="3.40.50.720">
    <property type="entry name" value="NAD(P)-binding Rossmann-like Domain"/>
    <property type="match status" value="1"/>
</dbReference>
<dbReference type="Pfam" id="PF08245">
    <property type="entry name" value="Mur_ligase_M"/>
    <property type="match status" value="1"/>
</dbReference>
<dbReference type="Proteomes" id="UP000366051">
    <property type="component" value="Chromosome"/>
</dbReference>
<keyword evidence="13 17" id="KW-0961">Cell wall biogenesis/degradation</keyword>
<dbReference type="Gene3D" id="3.40.1190.10">
    <property type="entry name" value="Mur-like, catalytic domain"/>
    <property type="match status" value="1"/>
</dbReference>
<evidence type="ECO:0000256" key="4">
    <source>
        <dbReference type="ARBA" id="ARBA00010416"/>
    </source>
</evidence>
<dbReference type="SUPFAM" id="SSF53623">
    <property type="entry name" value="MurD-like peptide ligases, catalytic domain"/>
    <property type="match status" value="1"/>
</dbReference>
<dbReference type="HAMAP" id="MF_00639">
    <property type="entry name" value="MurD"/>
    <property type="match status" value="1"/>
</dbReference>
<dbReference type="InterPro" id="IPR004101">
    <property type="entry name" value="Mur_ligase_C"/>
</dbReference>
<feature type="domain" description="Mur ligase C-terminal" evidence="19">
    <location>
        <begin position="315"/>
        <end position="429"/>
    </location>
</feature>
<evidence type="ECO:0000256" key="18">
    <source>
        <dbReference type="RuleBase" id="RU003664"/>
    </source>
</evidence>
<dbReference type="Pfam" id="PF02875">
    <property type="entry name" value="Mur_ligase_C"/>
    <property type="match status" value="1"/>
</dbReference>
<evidence type="ECO:0000256" key="12">
    <source>
        <dbReference type="ARBA" id="ARBA00022984"/>
    </source>
</evidence>
<dbReference type="InterPro" id="IPR005762">
    <property type="entry name" value="MurD"/>
</dbReference>
<dbReference type="SUPFAM" id="SSF53244">
    <property type="entry name" value="MurD-like peptide ligases, peptide-binding domain"/>
    <property type="match status" value="1"/>
</dbReference>
<comment type="pathway">
    <text evidence="3 17 18">Cell wall biogenesis; peptidoglycan biosynthesis.</text>
</comment>
<dbReference type="NCBIfam" id="TIGR01087">
    <property type="entry name" value="murD"/>
    <property type="match status" value="1"/>
</dbReference>
<dbReference type="GO" id="GO:0005737">
    <property type="term" value="C:cytoplasm"/>
    <property type="evidence" value="ECO:0007669"/>
    <property type="project" value="UniProtKB-SubCell"/>
</dbReference>
<evidence type="ECO:0000256" key="3">
    <source>
        <dbReference type="ARBA" id="ARBA00004752"/>
    </source>
</evidence>
<evidence type="ECO:0000256" key="11">
    <source>
        <dbReference type="ARBA" id="ARBA00022960"/>
    </source>
</evidence>
<evidence type="ECO:0000256" key="16">
    <source>
        <dbReference type="ARBA" id="ARBA00047632"/>
    </source>
</evidence>
<dbReference type="GO" id="GO:0071555">
    <property type="term" value="P:cell wall organization"/>
    <property type="evidence" value="ECO:0007669"/>
    <property type="project" value="UniProtKB-KW"/>
</dbReference>
<dbReference type="KEGG" id="hcv:FTV88_1753"/>
<keyword evidence="12 17" id="KW-0573">Peptidoglycan synthesis</keyword>
<evidence type="ECO:0000313" key="22">
    <source>
        <dbReference type="Proteomes" id="UP000366051"/>
    </source>
</evidence>
<feature type="domain" description="Mur ligase central" evidence="20">
    <location>
        <begin position="115"/>
        <end position="293"/>
    </location>
</feature>
<dbReference type="GO" id="GO:0008360">
    <property type="term" value="P:regulation of cell shape"/>
    <property type="evidence" value="ECO:0007669"/>
    <property type="project" value="UniProtKB-KW"/>
</dbReference>